<sequence>MDETLQFLNLIENIITEEIEKEEQENAGKEEEPEKTVDEKRKDLTLNGYKYSFGFR</sequence>
<feature type="compositionally biased region" description="Basic and acidic residues" evidence="1">
    <location>
        <begin position="24"/>
        <end position="40"/>
    </location>
</feature>
<gene>
    <name evidence="2" type="ORF">EZS27_004671</name>
</gene>
<evidence type="ECO:0000256" key="1">
    <source>
        <dbReference type="SAM" id="MobiDB-lite"/>
    </source>
</evidence>
<organism evidence="2">
    <name type="scientific">termite gut metagenome</name>
    <dbReference type="NCBI Taxonomy" id="433724"/>
    <lineage>
        <taxon>unclassified sequences</taxon>
        <taxon>metagenomes</taxon>
        <taxon>organismal metagenomes</taxon>
    </lineage>
</organism>
<comment type="caution">
    <text evidence="2">The sequence shown here is derived from an EMBL/GenBank/DDBJ whole genome shotgun (WGS) entry which is preliminary data.</text>
</comment>
<dbReference type="EMBL" id="SNRY01000082">
    <property type="protein sequence ID" value="KAA6347891.1"/>
    <property type="molecule type" value="Genomic_DNA"/>
</dbReference>
<feature type="region of interest" description="Disordered" evidence="1">
    <location>
        <begin position="19"/>
        <end position="40"/>
    </location>
</feature>
<protein>
    <submittedName>
        <fullName evidence="2">Uncharacterized protein</fullName>
    </submittedName>
</protein>
<name>A0A5J4SR58_9ZZZZ</name>
<reference evidence="2" key="1">
    <citation type="submission" date="2019-03" db="EMBL/GenBank/DDBJ databases">
        <title>Single cell metagenomics reveals metabolic interactions within the superorganism composed of flagellate Streblomastix strix and complex community of Bacteroidetes bacteria on its surface.</title>
        <authorList>
            <person name="Treitli S.C."/>
            <person name="Kolisko M."/>
            <person name="Husnik F."/>
            <person name="Keeling P."/>
            <person name="Hampl V."/>
        </authorList>
    </citation>
    <scope>NUCLEOTIDE SEQUENCE</scope>
    <source>
        <strain evidence="2">STM</strain>
    </source>
</reference>
<dbReference type="AlphaFoldDB" id="A0A5J4SR58"/>
<accession>A0A5J4SR58</accession>
<evidence type="ECO:0000313" key="2">
    <source>
        <dbReference type="EMBL" id="KAA6347891.1"/>
    </source>
</evidence>
<proteinExistence type="predicted"/>